<dbReference type="EMBL" id="CACRXK020018147">
    <property type="protein sequence ID" value="CAB4032125.1"/>
    <property type="molecule type" value="Genomic_DNA"/>
</dbReference>
<reference evidence="10" key="1">
    <citation type="submission" date="2020-04" db="EMBL/GenBank/DDBJ databases">
        <authorList>
            <person name="Alioto T."/>
            <person name="Alioto T."/>
            <person name="Gomez Garrido J."/>
        </authorList>
    </citation>
    <scope>NUCLEOTIDE SEQUENCE</scope>
    <source>
        <strain evidence="10">A484AB</strain>
    </source>
</reference>
<evidence type="ECO:0000256" key="2">
    <source>
        <dbReference type="ARBA" id="ARBA00010617"/>
    </source>
</evidence>
<dbReference type="AlphaFoldDB" id="A0A7D9JMI0"/>
<name>A0A7D9JMI0_PARCT</name>
<feature type="binding site" description="axial binding residue" evidence="8">
    <location>
        <position position="449"/>
    </location>
    <ligand>
        <name>heme</name>
        <dbReference type="ChEBI" id="CHEBI:30413"/>
    </ligand>
    <ligandPart>
        <name>Fe</name>
        <dbReference type="ChEBI" id="CHEBI:18248"/>
    </ligandPart>
</feature>
<evidence type="ECO:0000256" key="8">
    <source>
        <dbReference type="PIRSR" id="PIRSR602401-1"/>
    </source>
</evidence>
<evidence type="ECO:0000256" key="7">
    <source>
        <dbReference type="ARBA" id="ARBA00023033"/>
    </source>
</evidence>
<organism evidence="10 11">
    <name type="scientific">Paramuricea clavata</name>
    <name type="common">Red gorgonian</name>
    <name type="synonym">Violescent sea-whip</name>
    <dbReference type="NCBI Taxonomy" id="317549"/>
    <lineage>
        <taxon>Eukaryota</taxon>
        <taxon>Metazoa</taxon>
        <taxon>Cnidaria</taxon>
        <taxon>Anthozoa</taxon>
        <taxon>Octocorallia</taxon>
        <taxon>Malacalcyonacea</taxon>
        <taxon>Plexauridae</taxon>
        <taxon>Paramuricea</taxon>
    </lineage>
</organism>
<keyword evidence="4 8" id="KW-0479">Metal-binding</keyword>
<dbReference type="PROSITE" id="PS00086">
    <property type="entry name" value="CYTOCHROME_P450"/>
    <property type="match status" value="1"/>
</dbReference>
<dbReference type="OrthoDB" id="10258113at2759"/>
<evidence type="ECO:0000313" key="10">
    <source>
        <dbReference type="EMBL" id="CAB4032125.1"/>
    </source>
</evidence>
<keyword evidence="11" id="KW-1185">Reference proteome</keyword>
<dbReference type="Gene3D" id="1.10.630.10">
    <property type="entry name" value="Cytochrome P450"/>
    <property type="match status" value="1"/>
</dbReference>
<dbReference type="InterPro" id="IPR050479">
    <property type="entry name" value="CYP11_CYP27_families"/>
</dbReference>
<dbReference type="CDD" id="cd11054">
    <property type="entry name" value="CYP24A1-like"/>
    <property type="match status" value="1"/>
</dbReference>
<dbReference type="Pfam" id="PF00067">
    <property type="entry name" value="p450"/>
    <property type="match status" value="1"/>
</dbReference>
<feature type="non-terminal residue" evidence="10">
    <location>
        <position position="479"/>
    </location>
</feature>
<evidence type="ECO:0000313" key="11">
    <source>
        <dbReference type="Proteomes" id="UP001152795"/>
    </source>
</evidence>
<comment type="cofactor">
    <cofactor evidence="1 8">
        <name>heme</name>
        <dbReference type="ChEBI" id="CHEBI:30413"/>
    </cofactor>
</comment>
<keyword evidence="7 9" id="KW-0503">Monooxygenase</keyword>
<evidence type="ECO:0000256" key="6">
    <source>
        <dbReference type="ARBA" id="ARBA00023004"/>
    </source>
</evidence>
<dbReference type="PRINTS" id="PR00385">
    <property type="entry name" value="P450"/>
</dbReference>
<gene>
    <name evidence="10" type="ORF">PACLA_8A039727</name>
</gene>
<dbReference type="GO" id="GO:0016705">
    <property type="term" value="F:oxidoreductase activity, acting on paired donors, with incorporation or reduction of molecular oxygen"/>
    <property type="evidence" value="ECO:0007669"/>
    <property type="project" value="InterPro"/>
</dbReference>
<sequence>MALVSCFLPRSRYFQRLLRSPWSLAIIARSSSTVVKTSGDSKVLPFSNIPGPKGTIQNVLEYVLNKGSRLDVVKKRFEIFGPIYIEQVLGTQFVNISDADAVAKVLHTEKKFQMRPGFDSLNEILDRNKGLMLLSNDYDKWYPERSLLSPKLLRPKDINEKFPMLNTVANDFVKQLNLRTTQCDGKVENIEEEVTFFSVEALASYMFEQRLGFYNHPPDLTVVAFVDAATKVANSIGELAINSPFDKYIKTPAYYRAEKNVTTFCAIGMSVYDKILATNQEQEKDSSQKESLFDYASKNMAKISGLLAGAIDTTSATSIWLLYLLSQHPDIQDKLYQQLITAVGPDGEVSASNLPSLLKAALKESQRMYPVAGYVVPRVFDRDLDVLGYHIPSGVNIIMHEYVMSLDKRYYGENAKEFVPERWLRDETGKRQELNAFVSLPFGYGTRMCIGRRIAEAMIYMLISKILLSYRLEYAGENE</sequence>
<evidence type="ECO:0000256" key="9">
    <source>
        <dbReference type="RuleBase" id="RU000461"/>
    </source>
</evidence>
<dbReference type="PRINTS" id="PR00463">
    <property type="entry name" value="EP450I"/>
</dbReference>
<evidence type="ECO:0000256" key="3">
    <source>
        <dbReference type="ARBA" id="ARBA00022617"/>
    </source>
</evidence>
<comment type="caution">
    <text evidence="10">The sequence shown here is derived from an EMBL/GenBank/DDBJ whole genome shotgun (WGS) entry which is preliminary data.</text>
</comment>
<dbReference type="Proteomes" id="UP001152795">
    <property type="component" value="Unassembled WGS sequence"/>
</dbReference>
<comment type="similarity">
    <text evidence="2 9">Belongs to the cytochrome P450 family.</text>
</comment>
<proteinExistence type="inferred from homology"/>
<dbReference type="InterPro" id="IPR001128">
    <property type="entry name" value="Cyt_P450"/>
</dbReference>
<dbReference type="PANTHER" id="PTHR24279">
    <property type="entry name" value="CYTOCHROME P450"/>
    <property type="match status" value="1"/>
</dbReference>
<keyword evidence="3 8" id="KW-0349">Heme</keyword>
<dbReference type="InterPro" id="IPR002401">
    <property type="entry name" value="Cyt_P450_E_grp-I"/>
</dbReference>
<dbReference type="GO" id="GO:0004497">
    <property type="term" value="F:monooxygenase activity"/>
    <property type="evidence" value="ECO:0007669"/>
    <property type="project" value="UniProtKB-KW"/>
</dbReference>
<dbReference type="GO" id="GO:0020037">
    <property type="term" value="F:heme binding"/>
    <property type="evidence" value="ECO:0007669"/>
    <property type="project" value="InterPro"/>
</dbReference>
<dbReference type="GO" id="GO:0005506">
    <property type="term" value="F:iron ion binding"/>
    <property type="evidence" value="ECO:0007669"/>
    <property type="project" value="InterPro"/>
</dbReference>
<evidence type="ECO:0000256" key="5">
    <source>
        <dbReference type="ARBA" id="ARBA00023002"/>
    </source>
</evidence>
<protein>
    <submittedName>
        <fullName evidence="10">Cytochrome P450 27C1-like</fullName>
    </submittedName>
</protein>
<dbReference type="InterPro" id="IPR017972">
    <property type="entry name" value="Cyt_P450_CS"/>
</dbReference>
<dbReference type="PANTHER" id="PTHR24279:SF120">
    <property type="entry name" value="CYTOCHROME P450"/>
    <property type="match status" value="1"/>
</dbReference>
<accession>A0A7D9JMI0</accession>
<dbReference type="SUPFAM" id="SSF48264">
    <property type="entry name" value="Cytochrome P450"/>
    <property type="match status" value="1"/>
</dbReference>
<dbReference type="InterPro" id="IPR036396">
    <property type="entry name" value="Cyt_P450_sf"/>
</dbReference>
<keyword evidence="5 9" id="KW-0560">Oxidoreductase</keyword>
<evidence type="ECO:0000256" key="4">
    <source>
        <dbReference type="ARBA" id="ARBA00022723"/>
    </source>
</evidence>
<evidence type="ECO:0000256" key="1">
    <source>
        <dbReference type="ARBA" id="ARBA00001971"/>
    </source>
</evidence>
<keyword evidence="6 8" id="KW-0408">Iron</keyword>